<dbReference type="Proteomes" id="UP001154860">
    <property type="component" value="Unassembled WGS sequence"/>
</dbReference>
<organism evidence="1 2">
    <name type="scientific">Pseudomonas lactucae</name>
    <dbReference type="NCBI Taxonomy" id="2813360"/>
    <lineage>
        <taxon>Bacteria</taxon>
        <taxon>Pseudomonadati</taxon>
        <taxon>Pseudomonadota</taxon>
        <taxon>Gammaproteobacteria</taxon>
        <taxon>Pseudomonadales</taxon>
        <taxon>Pseudomonadaceae</taxon>
        <taxon>Pseudomonas</taxon>
    </lineage>
</organism>
<evidence type="ECO:0000313" key="1">
    <source>
        <dbReference type="EMBL" id="MBN2976400.1"/>
    </source>
</evidence>
<proteinExistence type="predicted"/>
<comment type="caution">
    <text evidence="1">The sequence shown here is derived from an EMBL/GenBank/DDBJ whole genome shotgun (WGS) entry which is preliminary data.</text>
</comment>
<dbReference type="Pfam" id="PF13835">
    <property type="entry name" value="DUF4194"/>
    <property type="match status" value="1"/>
</dbReference>
<keyword evidence="2" id="KW-1185">Reference proteome</keyword>
<dbReference type="InterPro" id="IPR025449">
    <property type="entry name" value="JetB"/>
</dbReference>
<reference evidence="1 2" key="2">
    <citation type="journal article" date="2023" name="Plant Pathol.">
        <title>Dismantling and reorganizing Pseudomonas marginalis sensu#lato.</title>
        <authorList>
            <person name="Sawada H."/>
            <person name="Fujikawa T."/>
            <person name="Satou M."/>
        </authorList>
    </citation>
    <scope>NUCLEOTIDE SEQUENCE [LARGE SCALE GENOMIC DNA]</scope>
    <source>
        <strain evidence="1 2">MAFF 301381</strain>
    </source>
</reference>
<protein>
    <submittedName>
        <fullName evidence="1">DUF4194 domain-containing protein</fullName>
    </submittedName>
</protein>
<dbReference type="AlphaFoldDB" id="A0A9X1C5U1"/>
<accession>A0A9X1C5U1</accession>
<reference evidence="1 2" key="1">
    <citation type="journal article" date="2021" name="Int. J. Syst. Evol. Microbiol.">
        <title>Pseudomonas lactucae sp. nov., a pathogen causing bacterial rot of lettuce in Japan.</title>
        <authorList>
            <person name="Sawada H."/>
            <person name="Fujikawa T."/>
            <person name="Satou M."/>
        </authorList>
    </citation>
    <scope>NUCLEOTIDE SEQUENCE [LARGE SCALE GENOMIC DNA]</scope>
    <source>
        <strain evidence="1 2">MAFF 301381</strain>
    </source>
</reference>
<sequence length="201" mass="22930">MISWQRLAEDSSGTHTAEDFEKAAYRLIVSQTIYAADHGSRHTYQLIVKYLATFKELLSKFGMSLRHNPHHSYLVVIPSHQVAEKMSINETRLALVLRRFYDDRMHTAEISDGEAYISLEELERAYREWLTRALPERADLRQLAAALKRYGIVRLEDSEDGQPFKIVIRPGITDILGEAALHQLAAYGIVEISSEVDNETA</sequence>
<evidence type="ECO:0000313" key="2">
    <source>
        <dbReference type="Proteomes" id="UP001154860"/>
    </source>
</evidence>
<name>A0A9X1C5U1_9PSED</name>
<dbReference type="RefSeq" id="WP_205490330.1">
    <property type="nucleotide sequence ID" value="NZ_JAFHKI010000067.1"/>
</dbReference>
<dbReference type="EMBL" id="JAFHKJ010000042">
    <property type="protein sequence ID" value="MBN2976400.1"/>
    <property type="molecule type" value="Genomic_DNA"/>
</dbReference>
<gene>
    <name evidence="1" type="ORF">JWR99_10660</name>
</gene>